<organism evidence="2 3">
    <name type="scientific">Moraxella bovis</name>
    <dbReference type="NCBI Taxonomy" id="476"/>
    <lineage>
        <taxon>Bacteria</taxon>
        <taxon>Pseudomonadati</taxon>
        <taxon>Pseudomonadota</taxon>
        <taxon>Gammaproteobacteria</taxon>
        <taxon>Moraxellales</taxon>
        <taxon>Moraxellaceae</taxon>
        <taxon>Moraxella</taxon>
    </lineage>
</organism>
<evidence type="ECO:0000313" key="4">
    <source>
        <dbReference type="Proteomes" id="UP001163632"/>
    </source>
</evidence>
<dbReference type="EMBL" id="CP087781">
    <property type="protein sequence ID" value="UZA52474.1"/>
    <property type="molecule type" value="Genomic_DNA"/>
</dbReference>
<dbReference type="Proteomes" id="UP001163283">
    <property type="component" value="Chromosome"/>
</dbReference>
<accession>A0AAQ2Q8A3</accession>
<evidence type="ECO:0000313" key="3">
    <source>
        <dbReference type="Proteomes" id="UP001163283"/>
    </source>
</evidence>
<evidence type="ECO:0000313" key="1">
    <source>
        <dbReference type="EMBL" id="UZA04001.1"/>
    </source>
</evidence>
<sequence>MAKVVENLVDSFYTLHISATGTDYQKVEHLQKCDHPSEEKTLDEVTATDDKRTVKAPVDFKEESELEFEYVLDPKDTVHQLIQTSFEGGKELFFQLKYVVATGESRQFKGIVSKLTTDNSDQKKKLRKTGTITITGDVTKISG</sequence>
<reference evidence="2 3" key="1">
    <citation type="journal article" date="2022" name="BMC Microbiol.">
        <title>Whole genome sequencing of Moraxella bovis strains from North America reveals two genotypes with different genetic determinants.</title>
        <authorList>
            <person name="Wynn E.L."/>
            <person name="Hille M.M."/>
            <person name="Loy J.D."/>
            <person name="Schuller G."/>
            <person name="Kuhn K.L."/>
            <person name="Dickey A.M."/>
            <person name="Bono J.L."/>
            <person name="Clawson M.L."/>
        </authorList>
    </citation>
    <scope>NUCLEOTIDE SEQUENCE [LARGE SCALE GENOMIC DNA]</scope>
    <source>
        <strain evidence="1">SAM102599</strain>
        <strain evidence="2 3">SAM57978</strain>
    </source>
</reference>
<dbReference type="GeneID" id="77189169"/>
<dbReference type="EMBL" id="CP087830">
    <property type="protein sequence ID" value="UZA04001.1"/>
    <property type="molecule type" value="Genomic_DNA"/>
</dbReference>
<dbReference type="AlphaFoldDB" id="A0AAQ2Q8A3"/>
<name>A0AAQ2Q8A3_MORBO</name>
<dbReference type="Gene3D" id="4.10.410.40">
    <property type="match status" value="1"/>
</dbReference>
<keyword evidence="4" id="KW-1185">Reference proteome</keyword>
<dbReference type="Proteomes" id="UP001163632">
    <property type="component" value="Chromosome"/>
</dbReference>
<proteinExistence type="predicted"/>
<dbReference type="RefSeq" id="WP_264676155.1">
    <property type="nucleotide sequence ID" value="NZ_CP087765.1"/>
</dbReference>
<protein>
    <submittedName>
        <fullName evidence="2">Uncharacterized protein</fullName>
    </submittedName>
</protein>
<gene>
    <name evidence="1" type="ORF">LP092_04450</name>
    <name evidence="2" type="ORF">LP129_04855</name>
</gene>
<evidence type="ECO:0000313" key="2">
    <source>
        <dbReference type="EMBL" id="UZA52474.1"/>
    </source>
</evidence>